<accession>A0A166LXX2</accession>
<dbReference type="Proteomes" id="UP000076532">
    <property type="component" value="Unassembled WGS sequence"/>
</dbReference>
<protein>
    <submittedName>
        <fullName evidence="1">Uncharacterized protein</fullName>
    </submittedName>
</protein>
<dbReference type="EMBL" id="KV417532">
    <property type="protein sequence ID" value="KZP23438.1"/>
    <property type="molecule type" value="Genomic_DNA"/>
</dbReference>
<organism evidence="1 2">
    <name type="scientific">Athelia psychrophila</name>
    <dbReference type="NCBI Taxonomy" id="1759441"/>
    <lineage>
        <taxon>Eukaryota</taxon>
        <taxon>Fungi</taxon>
        <taxon>Dikarya</taxon>
        <taxon>Basidiomycota</taxon>
        <taxon>Agaricomycotina</taxon>
        <taxon>Agaricomycetes</taxon>
        <taxon>Agaricomycetidae</taxon>
        <taxon>Atheliales</taxon>
        <taxon>Atheliaceae</taxon>
        <taxon>Athelia</taxon>
    </lineage>
</organism>
<evidence type="ECO:0000313" key="1">
    <source>
        <dbReference type="EMBL" id="KZP23438.1"/>
    </source>
</evidence>
<gene>
    <name evidence="1" type="ORF">FIBSPDRAFT_456816</name>
</gene>
<evidence type="ECO:0000313" key="2">
    <source>
        <dbReference type="Proteomes" id="UP000076532"/>
    </source>
</evidence>
<dbReference type="AlphaFoldDB" id="A0A166LXX2"/>
<keyword evidence="2" id="KW-1185">Reference proteome</keyword>
<proteinExistence type="predicted"/>
<reference evidence="1 2" key="1">
    <citation type="journal article" date="2016" name="Mol. Biol. Evol.">
        <title>Comparative Genomics of Early-Diverging Mushroom-Forming Fungi Provides Insights into the Origins of Lignocellulose Decay Capabilities.</title>
        <authorList>
            <person name="Nagy L.G."/>
            <person name="Riley R."/>
            <person name="Tritt A."/>
            <person name="Adam C."/>
            <person name="Daum C."/>
            <person name="Floudas D."/>
            <person name="Sun H."/>
            <person name="Yadav J.S."/>
            <person name="Pangilinan J."/>
            <person name="Larsson K.H."/>
            <person name="Matsuura K."/>
            <person name="Barry K."/>
            <person name="Labutti K."/>
            <person name="Kuo R."/>
            <person name="Ohm R.A."/>
            <person name="Bhattacharya S.S."/>
            <person name="Shirouzu T."/>
            <person name="Yoshinaga Y."/>
            <person name="Martin F.M."/>
            <person name="Grigoriev I.V."/>
            <person name="Hibbett D.S."/>
        </authorList>
    </citation>
    <scope>NUCLEOTIDE SEQUENCE [LARGE SCALE GENOMIC DNA]</scope>
    <source>
        <strain evidence="1 2">CBS 109695</strain>
    </source>
</reference>
<sequence>MLRARGVGSWTALCIWGEGVGVMALVDLFGTMVSGRVNEARSPGGGLSSCTEEGKGTCDALGRSEAVSGGVHNCDPREEAIDGVGVLDDEDSEERTDAVSSDNSSASNLNCLTFGAPHSTAATAAFSALVMSVQSSIDRPVFASLACHSSRALRETCSSI</sequence>
<name>A0A166LXX2_9AGAM</name>